<accession>A0A9P0MQI4</accession>
<dbReference type="EMBL" id="OV725081">
    <property type="protein sequence ID" value="CAH1403508.1"/>
    <property type="molecule type" value="Genomic_DNA"/>
</dbReference>
<dbReference type="Gene3D" id="1.25.40.10">
    <property type="entry name" value="Tetratricopeptide repeat domain"/>
    <property type="match status" value="1"/>
</dbReference>
<sequence>MVDGYWAPSGSCHNNKKPPTFCLTSGYPFGICQRPQSLPYPPLILFLRDSPTASTAYVTALPVLYNLLGESLGREGRHEEAERWFKAALSAKPDHVPAHLTYGKLLAKNVSSIPN</sequence>
<name>A0A9P0MQI4_NEZVI</name>
<keyword evidence="1" id="KW-0802">TPR repeat</keyword>
<dbReference type="SMART" id="SM00028">
    <property type="entry name" value="TPR"/>
    <property type="match status" value="1"/>
</dbReference>
<dbReference type="GO" id="GO:0035269">
    <property type="term" value="P:protein O-linked glycosylation via mannose"/>
    <property type="evidence" value="ECO:0007669"/>
    <property type="project" value="TreeGrafter"/>
</dbReference>
<evidence type="ECO:0000256" key="1">
    <source>
        <dbReference type="PROSITE-ProRule" id="PRU00339"/>
    </source>
</evidence>
<dbReference type="GO" id="GO:0005789">
    <property type="term" value="C:endoplasmic reticulum membrane"/>
    <property type="evidence" value="ECO:0007669"/>
    <property type="project" value="TreeGrafter"/>
</dbReference>
<dbReference type="PROSITE" id="PS50005">
    <property type="entry name" value="TPR"/>
    <property type="match status" value="1"/>
</dbReference>
<feature type="repeat" description="TPR" evidence="1">
    <location>
        <begin position="62"/>
        <end position="95"/>
    </location>
</feature>
<evidence type="ECO:0000313" key="3">
    <source>
        <dbReference type="Proteomes" id="UP001152798"/>
    </source>
</evidence>
<dbReference type="InterPro" id="IPR019734">
    <property type="entry name" value="TPR_rpt"/>
</dbReference>
<organism evidence="2 3">
    <name type="scientific">Nezara viridula</name>
    <name type="common">Southern green stink bug</name>
    <name type="synonym">Cimex viridulus</name>
    <dbReference type="NCBI Taxonomy" id="85310"/>
    <lineage>
        <taxon>Eukaryota</taxon>
        <taxon>Metazoa</taxon>
        <taxon>Ecdysozoa</taxon>
        <taxon>Arthropoda</taxon>
        <taxon>Hexapoda</taxon>
        <taxon>Insecta</taxon>
        <taxon>Pterygota</taxon>
        <taxon>Neoptera</taxon>
        <taxon>Paraneoptera</taxon>
        <taxon>Hemiptera</taxon>
        <taxon>Heteroptera</taxon>
        <taxon>Panheteroptera</taxon>
        <taxon>Pentatomomorpha</taxon>
        <taxon>Pentatomoidea</taxon>
        <taxon>Pentatomidae</taxon>
        <taxon>Pentatominae</taxon>
        <taxon>Nezara</taxon>
    </lineage>
</organism>
<evidence type="ECO:0000313" key="2">
    <source>
        <dbReference type="EMBL" id="CAH1403508.1"/>
    </source>
</evidence>
<dbReference type="PANTHER" id="PTHR44216:SF3">
    <property type="entry name" value="PROTEIN O-MANNOSYL-TRANSFERASE TMTC2"/>
    <property type="match status" value="1"/>
</dbReference>
<protein>
    <submittedName>
        <fullName evidence="2">Uncharacterized protein</fullName>
    </submittedName>
</protein>
<proteinExistence type="predicted"/>
<dbReference type="Proteomes" id="UP001152798">
    <property type="component" value="Chromosome 5"/>
</dbReference>
<dbReference type="AlphaFoldDB" id="A0A9P0MQI4"/>
<gene>
    <name evidence="2" type="ORF">NEZAVI_LOCUS12111</name>
</gene>
<dbReference type="SUPFAM" id="SSF48452">
    <property type="entry name" value="TPR-like"/>
    <property type="match status" value="1"/>
</dbReference>
<dbReference type="PANTHER" id="PTHR44216">
    <property type="entry name" value="PROTEIN O-MANNOSYL-TRANSFERASE TMTC2"/>
    <property type="match status" value="1"/>
</dbReference>
<keyword evidence="3" id="KW-1185">Reference proteome</keyword>
<dbReference type="OrthoDB" id="1658288at2759"/>
<dbReference type="InterPro" id="IPR011990">
    <property type="entry name" value="TPR-like_helical_dom_sf"/>
</dbReference>
<reference evidence="2" key="1">
    <citation type="submission" date="2022-01" db="EMBL/GenBank/DDBJ databases">
        <authorList>
            <person name="King R."/>
        </authorList>
    </citation>
    <scope>NUCLEOTIDE SEQUENCE</scope>
</reference>
<dbReference type="GO" id="GO:0000030">
    <property type="term" value="F:mannosyltransferase activity"/>
    <property type="evidence" value="ECO:0007669"/>
    <property type="project" value="TreeGrafter"/>
</dbReference>
<dbReference type="InterPro" id="IPR052384">
    <property type="entry name" value="TMTC_O-mannosyltransferase"/>
</dbReference>